<protein>
    <submittedName>
        <fullName evidence="2">Uncharacterized protein</fullName>
    </submittedName>
</protein>
<dbReference type="AlphaFoldDB" id="A0A4P9ZT75"/>
<accession>A0A4P9ZT75</accession>
<reference evidence="3" key="1">
    <citation type="journal article" date="2018" name="Nat. Microbiol.">
        <title>Leveraging single-cell genomics to expand the fungal tree of life.</title>
        <authorList>
            <person name="Ahrendt S.R."/>
            <person name="Quandt C.A."/>
            <person name="Ciobanu D."/>
            <person name="Clum A."/>
            <person name="Salamov A."/>
            <person name="Andreopoulos B."/>
            <person name="Cheng J.F."/>
            <person name="Woyke T."/>
            <person name="Pelin A."/>
            <person name="Henrissat B."/>
            <person name="Reynolds N.K."/>
            <person name="Benny G.L."/>
            <person name="Smith M.E."/>
            <person name="James T.Y."/>
            <person name="Grigoriev I.V."/>
        </authorList>
    </citation>
    <scope>NUCLEOTIDE SEQUENCE [LARGE SCALE GENOMIC DNA]</scope>
    <source>
        <strain evidence="3">RSA 468</strain>
    </source>
</reference>
<proteinExistence type="predicted"/>
<organism evidence="2 3">
    <name type="scientific">Dimargaris cristalligena</name>
    <dbReference type="NCBI Taxonomy" id="215637"/>
    <lineage>
        <taxon>Eukaryota</taxon>
        <taxon>Fungi</taxon>
        <taxon>Fungi incertae sedis</taxon>
        <taxon>Zoopagomycota</taxon>
        <taxon>Kickxellomycotina</taxon>
        <taxon>Dimargaritomycetes</taxon>
        <taxon>Dimargaritales</taxon>
        <taxon>Dimargaritaceae</taxon>
        <taxon>Dimargaris</taxon>
    </lineage>
</organism>
<keyword evidence="3" id="KW-1185">Reference proteome</keyword>
<evidence type="ECO:0000313" key="3">
    <source>
        <dbReference type="Proteomes" id="UP000268162"/>
    </source>
</evidence>
<feature type="region of interest" description="Disordered" evidence="1">
    <location>
        <begin position="35"/>
        <end position="57"/>
    </location>
</feature>
<sequence length="101" mass="10988">MALRTLAVTAVLLCSIMLSMPIGFLTPVRAGVDQSQSKQHLLRRNGEKDCSGGTMHRRSINGDVRRIFRRNGMGGDKEECPQEPAPTPAPPATKCPPKTTM</sequence>
<gene>
    <name evidence="2" type="ORF">BJ085DRAFT_28885</name>
</gene>
<feature type="region of interest" description="Disordered" evidence="1">
    <location>
        <begin position="71"/>
        <end position="101"/>
    </location>
</feature>
<evidence type="ECO:0000256" key="1">
    <source>
        <dbReference type="SAM" id="MobiDB-lite"/>
    </source>
</evidence>
<dbReference type="Proteomes" id="UP000268162">
    <property type="component" value="Unassembled WGS sequence"/>
</dbReference>
<evidence type="ECO:0000313" key="2">
    <source>
        <dbReference type="EMBL" id="RKP36655.1"/>
    </source>
</evidence>
<feature type="compositionally biased region" description="Pro residues" evidence="1">
    <location>
        <begin position="83"/>
        <end position="94"/>
    </location>
</feature>
<dbReference type="EMBL" id="ML002617">
    <property type="protein sequence ID" value="RKP36655.1"/>
    <property type="molecule type" value="Genomic_DNA"/>
</dbReference>
<name>A0A4P9ZT75_9FUNG</name>